<dbReference type="Gene3D" id="2.40.40.10">
    <property type="entry name" value="RlpA-like domain"/>
    <property type="match status" value="1"/>
</dbReference>
<accession>A0A165GEU2</accession>
<dbReference type="SUPFAM" id="SSF50685">
    <property type="entry name" value="Barwin-like endoglucanases"/>
    <property type="match status" value="1"/>
</dbReference>
<dbReference type="STRING" id="1314785.A0A165GEU2"/>
<dbReference type="RefSeq" id="XP_040767992.1">
    <property type="nucleotide sequence ID" value="XM_040910540.1"/>
</dbReference>
<name>A0A165GEU2_9APHY</name>
<dbReference type="AlphaFoldDB" id="A0A165GEU2"/>
<evidence type="ECO:0000313" key="4">
    <source>
        <dbReference type="Proteomes" id="UP000076871"/>
    </source>
</evidence>
<dbReference type="GeneID" id="63827569"/>
<sequence>MSRLAFLVVALSALASTVSASPIAANATEVLDKRVTHDGKATWYNVGLGACGYTDTDNKPIVAISHLIYGSGGNCNQWIAITNKANGVTKYGQTRDECMGCGQSDIDLSPSLFESLGADLGKGVLQVEWHFENKAWSP</sequence>
<dbReference type="Proteomes" id="UP000076871">
    <property type="component" value="Unassembled WGS sequence"/>
</dbReference>
<dbReference type="OrthoDB" id="406505at2759"/>
<organism evidence="3 4">
    <name type="scientific">Laetiporus sulphureus 93-53</name>
    <dbReference type="NCBI Taxonomy" id="1314785"/>
    <lineage>
        <taxon>Eukaryota</taxon>
        <taxon>Fungi</taxon>
        <taxon>Dikarya</taxon>
        <taxon>Basidiomycota</taxon>
        <taxon>Agaricomycotina</taxon>
        <taxon>Agaricomycetes</taxon>
        <taxon>Polyporales</taxon>
        <taxon>Laetiporus</taxon>
    </lineage>
</organism>
<keyword evidence="1 2" id="KW-0732">Signal</keyword>
<dbReference type="PANTHER" id="PTHR31836">
    <property type="match status" value="1"/>
</dbReference>
<dbReference type="PANTHER" id="PTHR31836:SF28">
    <property type="entry name" value="SRCR DOMAIN-CONTAINING PROTEIN-RELATED"/>
    <property type="match status" value="1"/>
</dbReference>
<evidence type="ECO:0000256" key="2">
    <source>
        <dbReference type="SAM" id="SignalP"/>
    </source>
</evidence>
<feature type="signal peptide" evidence="2">
    <location>
        <begin position="1"/>
        <end position="20"/>
    </location>
</feature>
<reference evidence="3 4" key="1">
    <citation type="journal article" date="2016" name="Mol. Biol. Evol.">
        <title>Comparative Genomics of Early-Diverging Mushroom-Forming Fungi Provides Insights into the Origins of Lignocellulose Decay Capabilities.</title>
        <authorList>
            <person name="Nagy L.G."/>
            <person name="Riley R."/>
            <person name="Tritt A."/>
            <person name="Adam C."/>
            <person name="Daum C."/>
            <person name="Floudas D."/>
            <person name="Sun H."/>
            <person name="Yadav J.S."/>
            <person name="Pangilinan J."/>
            <person name="Larsson K.H."/>
            <person name="Matsuura K."/>
            <person name="Barry K."/>
            <person name="Labutti K."/>
            <person name="Kuo R."/>
            <person name="Ohm R.A."/>
            <person name="Bhattacharya S.S."/>
            <person name="Shirouzu T."/>
            <person name="Yoshinaga Y."/>
            <person name="Martin F.M."/>
            <person name="Grigoriev I.V."/>
            <person name="Hibbett D.S."/>
        </authorList>
    </citation>
    <scope>NUCLEOTIDE SEQUENCE [LARGE SCALE GENOMIC DNA]</scope>
    <source>
        <strain evidence="3 4">93-53</strain>
    </source>
</reference>
<dbReference type="InterPro" id="IPR036908">
    <property type="entry name" value="RlpA-like_sf"/>
</dbReference>
<feature type="chain" id="PRO_5007858116" description="RlpA-like protein double-psi beta-barrel domain-containing protein" evidence="2">
    <location>
        <begin position="21"/>
        <end position="138"/>
    </location>
</feature>
<evidence type="ECO:0000313" key="3">
    <source>
        <dbReference type="EMBL" id="KZT10252.1"/>
    </source>
</evidence>
<gene>
    <name evidence="3" type="ORF">LAESUDRAFT_734785</name>
</gene>
<evidence type="ECO:0000256" key="1">
    <source>
        <dbReference type="ARBA" id="ARBA00022729"/>
    </source>
</evidence>
<dbReference type="EMBL" id="KV427609">
    <property type="protein sequence ID" value="KZT10252.1"/>
    <property type="molecule type" value="Genomic_DNA"/>
</dbReference>
<proteinExistence type="predicted"/>
<dbReference type="InterPro" id="IPR051477">
    <property type="entry name" value="Expansin_CellWall"/>
</dbReference>
<dbReference type="InParanoid" id="A0A165GEU2"/>
<evidence type="ECO:0008006" key="5">
    <source>
        <dbReference type="Google" id="ProtNLM"/>
    </source>
</evidence>
<dbReference type="CDD" id="cd22191">
    <property type="entry name" value="DPBB_RlpA_EXP_N-like"/>
    <property type="match status" value="1"/>
</dbReference>
<keyword evidence="4" id="KW-1185">Reference proteome</keyword>
<protein>
    <recommendedName>
        <fullName evidence="5">RlpA-like protein double-psi beta-barrel domain-containing protein</fullName>
    </recommendedName>
</protein>